<dbReference type="SUPFAM" id="SSF53182">
    <property type="entry name" value="Pyrrolidone carboxyl peptidase (pyroglutamate aminopeptidase)"/>
    <property type="match status" value="1"/>
</dbReference>
<reference evidence="5 6" key="1">
    <citation type="journal article" date="2010" name="PLoS ONE">
        <title>Genome erosion in a nitrogen-fixing vertically transmitted endosymbiotic multicellular cyanobacterium.</title>
        <authorList>
            <person name="Ran L."/>
            <person name="Larsson J."/>
            <person name="Vigil-Stenman T."/>
            <person name="Nylander J.A."/>
            <person name="Ininbergs K."/>
            <person name="Zheng W.W."/>
            <person name="Lapidus A."/>
            <person name="Lowry S."/>
            <person name="Haselkorn R."/>
            <person name="Bergman B."/>
        </authorList>
    </citation>
    <scope>NUCLEOTIDE SEQUENCE [LARGE SCALE GENOMIC DNA]</scope>
    <source>
        <strain evidence="5 6">0708</strain>
    </source>
</reference>
<keyword evidence="6" id="KW-1185">Reference proteome</keyword>
<dbReference type="OrthoDB" id="9779738at2"/>
<dbReference type="EMBL" id="CP002059">
    <property type="protein sequence ID" value="ADI64163.1"/>
    <property type="molecule type" value="Genomic_DNA"/>
</dbReference>
<evidence type="ECO:0000256" key="4">
    <source>
        <dbReference type="ARBA" id="ARBA00022807"/>
    </source>
</evidence>
<protein>
    <recommendedName>
        <fullName evidence="7">Peptidase C15</fullName>
    </recommendedName>
</protein>
<dbReference type="Gene3D" id="3.40.630.20">
    <property type="entry name" value="Peptidase C15, pyroglutamyl peptidase I-like"/>
    <property type="match status" value="1"/>
</dbReference>
<evidence type="ECO:0000256" key="3">
    <source>
        <dbReference type="ARBA" id="ARBA00022801"/>
    </source>
</evidence>
<dbReference type="KEGG" id="naz:Aazo_2144"/>
<accession>D7DWZ0</accession>
<dbReference type="AlphaFoldDB" id="D7DWZ0"/>
<keyword evidence="3" id="KW-0378">Hydrolase</keyword>
<keyword evidence="4" id="KW-0788">Thiol protease</keyword>
<evidence type="ECO:0000313" key="6">
    <source>
        <dbReference type="Proteomes" id="UP000001511"/>
    </source>
</evidence>
<dbReference type="eggNOG" id="COG2039">
    <property type="taxonomic scope" value="Bacteria"/>
</dbReference>
<sequence length="183" mass="20518">MQKEILLTSFYTWLSDQQSNSSDDLLLELAKMACVCDDLIFSRRLPIDVDLPGSRVIVKINEIKPDYVICCGMVASWINLSVQVSASIISVETTDITFIDCAENILQTTVDVEQLMAETAGVDIRYDCGGFVCEGLYYSVLDYLYQSQLPIPCIFLHVPILNQENLMIIMADFVLSINNLVIT</sequence>
<dbReference type="Pfam" id="PF01470">
    <property type="entry name" value="Peptidase_C15"/>
    <property type="match status" value="1"/>
</dbReference>
<organism evidence="5 6">
    <name type="scientific">Nostoc azollae (strain 0708)</name>
    <name type="common">Anabaena azollae (strain 0708)</name>
    <dbReference type="NCBI Taxonomy" id="551115"/>
    <lineage>
        <taxon>Bacteria</taxon>
        <taxon>Bacillati</taxon>
        <taxon>Cyanobacteriota</taxon>
        <taxon>Cyanophyceae</taxon>
        <taxon>Nostocales</taxon>
        <taxon>Nostocaceae</taxon>
        <taxon>Trichormus</taxon>
    </lineage>
</organism>
<evidence type="ECO:0000313" key="5">
    <source>
        <dbReference type="EMBL" id="ADI64163.1"/>
    </source>
</evidence>
<name>D7DWZ0_NOSA0</name>
<dbReference type="InterPro" id="IPR036440">
    <property type="entry name" value="Peptidase_C15-like_sf"/>
</dbReference>
<gene>
    <name evidence="5" type="ordered locus">Aazo_2144</name>
</gene>
<proteinExistence type="inferred from homology"/>
<evidence type="ECO:0008006" key="7">
    <source>
        <dbReference type="Google" id="ProtNLM"/>
    </source>
</evidence>
<dbReference type="STRING" id="551115.Aazo_2144"/>
<dbReference type="Proteomes" id="UP000001511">
    <property type="component" value="Chromosome"/>
</dbReference>
<dbReference type="HOGENOM" id="CLU_126535_0_0_3"/>
<keyword evidence="2" id="KW-0645">Protease</keyword>
<comment type="similarity">
    <text evidence="1">Belongs to the peptidase C15 family.</text>
</comment>
<evidence type="ECO:0000256" key="2">
    <source>
        <dbReference type="ARBA" id="ARBA00022670"/>
    </source>
</evidence>
<evidence type="ECO:0000256" key="1">
    <source>
        <dbReference type="ARBA" id="ARBA00006641"/>
    </source>
</evidence>
<dbReference type="RefSeq" id="WP_013191180.1">
    <property type="nucleotide sequence ID" value="NC_014248.1"/>
</dbReference>
<dbReference type="GO" id="GO:0006508">
    <property type="term" value="P:proteolysis"/>
    <property type="evidence" value="ECO:0007669"/>
    <property type="project" value="UniProtKB-KW"/>
</dbReference>
<dbReference type="GO" id="GO:0008234">
    <property type="term" value="F:cysteine-type peptidase activity"/>
    <property type="evidence" value="ECO:0007669"/>
    <property type="project" value="UniProtKB-KW"/>
</dbReference>
<dbReference type="InterPro" id="IPR016125">
    <property type="entry name" value="Peptidase_C15-like"/>
</dbReference>